<evidence type="ECO:0000256" key="2">
    <source>
        <dbReference type="PROSITE-ProRule" id="PRU00169"/>
    </source>
</evidence>
<feature type="domain" description="PAS" evidence="5">
    <location>
        <begin position="242"/>
        <end position="284"/>
    </location>
</feature>
<evidence type="ECO:0000256" key="3">
    <source>
        <dbReference type="SAM" id="MobiDB-lite"/>
    </source>
</evidence>
<dbReference type="SMART" id="SM00448">
    <property type="entry name" value="REC"/>
    <property type="match status" value="1"/>
</dbReference>
<evidence type="ECO:0000259" key="4">
    <source>
        <dbReference type="PROSITE" id="PS50110"/>
    </source>
</evidence>
<dbReference type="NCBIfam" id="TIGR00229">
    <property type="entry name" value="sensory_box"/>
    <property type="match status" value="1"/>
</dbReference>
<dbReference type="PROSITE" id="PS50110">
    <property type="entry name" value="RESPONSE_REGULATORY"/>
    <property type="match status" value="1"/>
</dbReference>
<gene>
    <name evidence="6" type="ORF">ACFQZM_31855</name>
</gene>
<dbReference type="PANTHER" id="PTHR43547:SF2">
    <property type="entry name" value="HYBRID SIGNAL TRANSDUCTION HISTIDINE KINASE C"/>
    <property type="match status" value="1"/>
</dbReference>
<dbReference type="CDD" id="cd00130">
    <property type="entry name" value="PAS"/>
    <property type="match status" value="1"/>
</dbReference>
<dbReference type="InterPro" id="IPR011006">
    <property type="entry name" value="CheY-like_superfamily"/>
</dbReference>
<feature type="compositionally biased region" description="Low complexity" evidence="3">
    <location>
        <begin position="312"/>
        <end position="360"/>
    </location>
</feature>
<dbReference type="Proteomes" id="UP001597063">
    <property type="component" value="Unassembled WGS sequence"/>
</dbReference>
<accession>A0ABW2XS06</accession>
<dbReference type="PANTHER" id="PTHR43547">
    <property type="entry name" value="TWO-COMPONENT HISTIDINE KINASE"/>
    <property type="match status" value="1"/>
</dbReference>
<dbReference type="PROSITE" id="PS50112">
    <property type="entry name" value="PAS"/>
    <property type="match status" value="1"/>
</dbReference>
<dbReference type="SUPFAM" id="SSF55785">
    <property type="entry name" value="PYP-like sensor domain (PAS domain)"/>
    <property type="match status" value="1"/>
</dbReference>
<name>A0ABW2XS06_9ACTN</name>
<dbReference type="Gene3D" id="3.40.50.2300">
    <property type="match status" value="1"/>
</dbReference>
<dbReference type="SMART" id="SM00091">
    <property type="entry name" value="PAS"/>
    <property type="match status" value="1"/>
</dbReference>
<protein>
    <submittedName>
        <fullName evidence="6">Response regulator</fullName>
    </submittedName>
</protein>
<dbReference type="SUPFAM" id="SSF52172">
    <property type="entry name" value="CheY-like"/>
    <property type="match status" value="1"/>
</dbReference>
<dbReference type="RefSeq" id="WP_207399729.1">
    <property type="nucleotide sequence ID" value="NZ_CAACUY010000034.1"/>
</dbReference>
<dbReference type="InterPro" id="IPR001789">
    <property type="entry name" value="Sig_transdc_resp-reg_receiver"/>
</dbReference>
<dbReference type="Gene3D" id="3.30.450.20">
    <property type="entry name" value="PAS domain"/>
    <property type="match status" value="1"/>
</dbReference>
<dbReference type="InterPro" id="IPR035965">
    <property type="entry name" value="PAS-like_dom_sf"/>
</dbReference>
<comment type="caution">
    <text evidence="6">The sequence shown here is derived from an EMBL/GenBank/DDBJ whole genome shotgun (WGS) entry which is preliminary data.</text>
</comment>
<dbReference type="Pfam" id="PF00072">
    <property type="entry name" value="Response_reg"/>
    <property type="match status" value="1"/>
</dbReference>
<dbReference type="InterPro" id="IPR000014">
    <property type="entry name" value="PAS"/>
</dbReference>
<reference evidence="7" key="1">
    <citation type="journal article" date="2019" name="Int. J. Syst. Evol. Microbiol.">
        <title>The Global Catalogue of Microorganisms (GCM) 10K type strain sequencing project: providing services to taxonomists for standard genome sequencing and annotation.</title>
        <authorList>
            <consortium name="The Broad Institute Genomics Platform"/>
            <consortium name="The Broad Institute Genome Sequencing Center for Infectious Disease"/>
            <person name="Wu L."/>
            <person name="Ma J."/>
        </authorList>
    </citation>
    <scope>NUCLEOTIDE SEQUENCE [LARGE SCALE GENOMIC DNA]</scope>
    <source>
        <strain evidence="7">JCM 9371</strain>
    </source>
</reference>
<dbReference type="EMBL" id="JBHTGP010000016">
    <property type="protein sequence ID" value="MFD0689124.1"/>
    <property type="molecule type" value="Genomic_DNA"/>
</dbReference>
<sequence length="423" mass="44700">MLTVWVPRGARPRIQDAATRPADRAAPARNLAAAMAGEAARWNGASHHRHRPGSPTGTAGPGAAGSGASEFDAAEVGASETGASEFGASETGASEFGASEFGASETGGQLPPRAPGARVLVVDDDQDMRDYLTRLLAPTWRVTTASDGAQALALARHERPDLVLADVMMPGLDGFALLRTVRSVPDLAALPVILLTARAGEATAVEGLLAGADDYIVKPFSARELVARVGARLELSRIRQVNQDRLSRFLETENVGMPYFDQTGTIVDANQMFLRMTGYTRDQVDTRALNWRAMTPPDWIPQAKRNWRSSKPPAGSAPTRSSTSSPTVPAAGCYSSAAPSPTTASANTASTSPTSKTPETPHTRPPWRRTTLRHPATDKWRRAAAGRRWGAVRGSRGRRSGGGPCGPAAGCRSAWRSRLAPGA</sequence>
<feature type="domain" description="Response regulatory" evidence="4">
    <location>
        <begin position="118"/>
        <end position="233"/>
    </location>
</feature>
<proteinExistence type="predicted"/>
<evidence type="ECO:0000256" key="1">
    <source>
        <dbReference type="ARBA" id="ARBA00022553"/>
    </source>
</evidence>
<feature type="modified residue" description="4-aspartylphosphate" evidence="2">
    <location>
        <position position="166"/>
    </location>
</feature>
<feature type="region of interest" description="Disordered" evidence="3">
    <location>
        <begin position="33"/>
        <end position="92"/>
    </location>
</feature>
<evidence type="ECO:0000259" key="5">
    <source>
        <dbReference type="PROSITE" id="PS50112"/>
    </source>
</evidence>
<feature type="region of interest" description="Disordered" evidence="3">
    <location>
        <begin position="299"/>
        <end position="423"/>
    </location>
</feature>
<keyword evidence="1 2" id="KW-0597">Phosphoprotein</keyword>
<organism evidence="6 7">
    <name type="scientific">Actinomadura fibrosa</name>
    <dbReference type="NCBI Taxonomy" id="111802"/>
    <lineage>
        <taxon>Bacteria</taxon>
        <taxon>Bacillati</taxon>
        <taxon>Actinomycetota</taxon>
        <taxon>Actinomycetes</taxon>
        <taxon>Streptosporangiales</taxon>
        <taxon>Thermomonosporaceae</taxon>
        <taxon>Actinomadura</taxon>
    </lineage>
</organism>
<evidence type="ECO:0000313" key="6">
    <source>
        <dbReference type="EMBL" id="MFD0689124.1"/>
    </source>
</evidence>
<keyword evidence="7" id="KW-1185">Reference proteome</keyword>
<evidence type="ECO:0000313" key="7">
    <source>
        <dbReference type="Proteomes" id="UP001597063"/>
    </source>
</evidence>